<sequence>MGFYGLKLVTLDRPVSDGYWLVTMEKKTVIASSEYAGTGDASLYG</sequence>
<name>A0A8B0SVL6_KLEPN</name>
<proteinExistence type="predicted"/>
<protein>
    <submittedName>
        <fullName evidence="1">Uncharacterized protein</fullName>
    </submittedName>
</protein>
<organism evidence="1">
    <name type="scientific">Klebsiella pneumoniae</name>
    <dbReference type="NCBI Taxonomy" id="573"/>
    <lineage>
        <taxon>Bacteria</taxon>
        <taxon>Pseudomonadati</taxon>
        <taxon>Pseudomonadota</taxon>
        <taxon>Gammaproteobacteria</taxon>
        <taxon>Enterobacterales</taxon>
        <taxon>Enterobacteriaceae</taxon>
        <taxon>Klebsiella/Raoultella group</taxon>
        <taxon>Klebsiella</taxon>
        <taxon>Klebsiella pneumoniae complex</taxon>
    </lineage>
</organism>
<evidence type="ECO:0000313" key="1">
    <source>
        <dbReference type="EMBL" id="QTX14108.1"/>
    </source>
</evidence>
<keyword evidence="1" id="KW-0614">Plasmid</keyword>
<dbReference type="AlphaFoldDB" id="A0A8B0SVL6"/>
<geneLocation type="plasmid" evidence="1">
    <name>p17-15-vir-like</name>
</geneLocation>
<accession>A0A8B0SVL6</accession>
<dbReference type="EMBL" id="MN956836">
    <property type="protein sequence ID" value="QTX14108.1"/>
    <property type="molecule type" value="Genomic_DNA"/>
</dbReference>
<reference evidence="1" key="1">
    <citation type="submission" date="2020-01" db="EMBL/GenBank/DDBJ databases">
        <authorList>
            <person name="Qin S."/>
        </authorList>
    </citation>
    <scope>NUCLEOTIDE SEQUENCE</scope>
    <source>
        <strain evidence="1">CVir17-16-YZ6g</strain>
        <plasmid evidence="1">p17-15-vir-like</plasmid>
    </source>
</reference>